<dbReference type="VEuPathDB" id="FungiDB:SI65_07972"/>
<accession>A0A1E3B670</accession>
<dbReference type="EMBL" id="JXNT01000011">
    <property type="protein sequence ID" value="ODM16465.1"/>
    <property type="molecule type" value="Genomic_DNA"/>
</dbReference>
<comment type="caution">
    <text evidence="1">The sequence shown here is derived from an EMBL/GenBank/DDBJ whole genome shotgun (WGS) entry which is preliminary data.</text>
</comment>
<evidence type="ECO:0000313" key="2">
    <source>
        <dbReference type="Proteomes" id="UP000094569"/>
    </source>
</evidence>
<name>A0A1E3B670_ASPCR</name>
<sequence>MSKASHLHQSFQYILAQIEDFNGVDFGEPGQPESPLLQVVQRALESTGGQFNNGEVAPAPRVWPPFVAVVAETTPISDEMLKESIEEAWGTVVTDNEPLPPLLQVYVDAQD</sequence>
<reference evidence="1 2" key="1">
    <citation type="journal article" date="2016" name="BMC Genomics">
        <title>Comparative genomic and transcriptomic analyses of the Fuzhuan brick tea-fermentation fungus Aspergillus cristatus.</title>
        <authorList>
            <person name="Ge Y."/>
            <person name="Wang Y."/>
            <person name="Liu Y."/>
            <person name="Tan Y."/>
            <person name="Ren X."/>
            <person name="Zhang X."/>
            <person name="Hyde K.D."/>
            <person name="Liu Y."/>
            <person name="Liu Z."/>
        </authorList>
    </citation>
    <scope>NUCLEOTIDE SEQUENCE [LARGE SCALE GENOMIC DNA]</scope>
    <source>
        <strain evidence="1 2">GZAAS20.1005</strain>
    </source>
</reference>
<dbReference type="OrthoDB" id="10591768at2759"/>
<dbReference type="Proteomes" id="UP000094569">
    <property type="component" value="Unassembled WGS sequence"/>
</dbReference>
<gene>
    <name evidence="1" type="ORF">SI65_07972</name>
</gene>
<evidence type="ECO:0000313" key="1">
    <source>
        <dbReference type="EMBL" id="ODM16465.1"/>
    </source>
</evidence>
<keyword evidence="2" id="KW-1185">Reference proteome</keyword>
<protein>
    <submittedName>
        <fullName evidence="1">Uncharacterized protein</fullName>
    </submittedName>
</protein>
<dbReference type="AlphaFoldDB" id="A0A1E3B670"/>
<organism evidence="1 2">
    <name type="scientific">Aspergillus cristatus</name>
    <name type="common">Chinese Fuzhuan brick tea-fermentation fungus</name>
    <name type="synonym">Eurotium cristatum</name>
    <dbReference type="NCBI Taxonomy" id="573508"/>
    <lineage>
        <taxon>Eukaryota</taxon>
        <taxon>Fungi</taxon>
        <taxon>Dikarya</taxon>
        <taxon>Ascomycota</taxon>
        <taxon>Pezizomycotina</taxon>
        <taxon>Eurotiomycetes</taxon>
        <taxon>Eurotiomycetidae</taxon>
        <taxon>Eurotiales</taxon>
        <taxon>Aspergillaceae</taxon>
        <taxon>Aspergillus</taxon>
        <taxon>Aspergillus subgen. Aspergillus</taxon>
    </lineage>
</organism>
<proteinExistence type="predicted"/>